<dbReference type="InterPro" id="IPR003615">
    <property type="entry name" value="HNH_nuc"/>
</dbReference>
<protein>
    <recommendedName>
        <fullName evidence="1">HNH nuclease domain-containing protein</fullName>
    </recommendedName>
</protein>
<evidence type="ECO:0000313" key="3">
    <source>
        <dbReference type="Proteomes" id="UP000580043"/>
    </source>
</evidence>
<organism evidence="2 3">
    <name type="scientific">Zoogloea dura</name>
    <dbReference type="NCBI Taxonomy" id="2728840"/>
    <lineage>
        <taxon>Bacteria</taxon>
        <taxon>Pseudomonadati</taxon>
        <taxon>Pseudomonadota</taxon>
        <taxon>Betaproteobacteria</taxon>
        <taxon>Rhodocyclales</taxon>
        <taxon>Zoogloeaceae</taxon>
        <taxon>Zoogloea</taxon>
    </lineage>
</organism>
<name>A0A848G6Y5_9RHOO</name>
<evidence type="ECO:0000259" key="1">
    <source>
        <dbReference type="Pfam" id="PF13391"/>
    </source>
</evidence>
<reference evidence="2 3" key="1">
    <citation type="submission" date="2020-04" db="EMBL/GenBank/DDBJ databases">
        <title>Zoogloea sp. G-4-1-14 isolated from soil.</title>
        <authorList>
            <person name="Dahal R.H."/>
        </authorList>
    </citation>
    <scope>NUCLEOTIDE SEQUENCE [LARGE SCALE GENOMIC DNA]</scope>
    <source>
        <strain evidence="2 3">G-4-1-14</strain>
    </source>
</reference>
<accession>A0A848G6Y5</accession>
<dbReference type="AlphaFoldDB" id="A0A848G6Y5"/>
<feature type="domain" description="HNH nuclease" evidence="1">
    <location>
        <begin position="70"/>
        <end position="122"/>
    </location>
</feature>
<sequence>MDGIPDYGHLYEVLIRAGELARVVSQSGLREFRSAHVIPPNGTEVLREITQRVGQDIFRRSLIDYWGGRCAVTGFDVVELLRASHIKPWSVCGSDIERLDVFNGLLLVPHLDALFDRGLLTFSDEGALLRSPTLGSEQWEALGLADRRLRLLSVAGGHRTYLAWHRTNLFRDCSVGSVDG</sequence>
<dbReference type="Pfam" id="PF13391">
    <property type="entry name" value="HNH_2"/>
    <property type="match status" value="1"/>
</dbReference>
<evidence type="ECO:0000313" key="2">
    <source>
        <dbReference type="EMBL" id="NML26163.1"/>
    </source>
</evidence>
<gene>
    <name evidence="2" type="ORF">HHL15_10450</name>
</gene>
<dbReference type="EMBL" id="JABBGA010000007">
    <property type="protein sequence ID" value="NML26163.1"/>
    <property type="molecule type" value="Genomic_DNA"/>
</dbReference>
<keyword evidence="3" id="KW-1185">Reference proteome</keyword>
<proteinExistence type="predicted"/>
<dbReference type="Proteomes" id="UP000580043">
    <property type="component" value="Unassembled WGS sequence"/>
</dbReference>
<comment type="caution">
    <text evidence="2">The sequence shown here is derived from an EMBL/GenBank/DDBJ whole genome shotgun (WGS) entry which is preliminary data.</text>
</comment>